<dbReference type="Proteomes" id="UP001055811">
    <property type="component" value="Linkage Group LG09"/>
</dbReference>
<organism evidence="1 2">
    <name type="scientific">Cichorium intybus</name>
    <name type="common">Chicory</name>
    <dbReference type="NCBI Taxonomy" id="13427"/>
    <lineage>
        <taxon>Eukaryota</taxon>
        <taxon>Viridiplantae</taxon>
        <taxon>Streptophyta</taxon>
        <taxon>Embryophyta</taxon>
        <taxon>Tracheophyta</taxon>
        <taxon>Spermatophyta</taxon>
        <taxon>Magnoliopsida</taxon>
        <taxon>eudicotyledons</taxon>
        <taxon>Gunneridae</taxon>
        <taxon>Pentapetalae</taxon>
        <taxon>asterids</taxon>
        <taxon>campanulids</taxon>
        <taxon>Asterales</taxon>
        <taxon>Asteraceae</taxon>
        <taxon>Cichorioideae</taxon>
        <taxon>Cichorieae</taxon>
        <taxon>Cichoriinae</taxon>
        <taxon>Cichorium</taxon>
    </lineage>
</organism>
<comment type="caution">
    <text evidence="1">The sequence shown here is derived from an EMBL/GenBank/DDBJ whole genome shotgun (WGS) entry which is preliminary data.</text>
</comment>
<keyword evidence="2" id="KW-1185">Reference proteome</keyword>
<reference evidence="1 2" key="2">
    <citation type="journal article" date="2022" name="Mol. Ecol. Resour.">
        <title>The genomes of chicory, endive, great burdock and yacon provide insights into Asteraceae paleo-polyploidization history and plant inulin production.</title>
        <authorList>
            <person name="Fan W."/>
            <person name="Wang S."/>
            <person name="Wang H."/>
            <person name="Wang A."/>
            <person name="Jiang F."/>
            <person name="Liu H."/>
            <person name="Zhao H."/>
            <person name="Xu D."/>
            <person name="Zhang Y."/>
        </authorList>
    </citation>
    <scope>NUCLEOTIDE SEQUENCE [LARGE SCALE GENOMIC DNA]</scope>
    <source>
        <strain evidence="2">cv. Punajuju</strain>
        <tissue evidence="1">Leaves</tissue>
    </source>
</reference>
<gene>
    <name evidence="1" type="ORF">L2E82_48745</name>
</gene>
<proteinExistence type="predicted"/>
<evidence type="ECO:0000313" key="2">
    <source>
        <dbReference type="Proteomes" id="UP001055811"/>
    </source>
</evidence>
<dbReference type="EMBL" id="CM042017">
    <property type="protein sequence ID" value="KAI3690613.1"/>
    <property type="molecule type" value="Genomic_DNA"/>
</dbReference>
<sequence>MSEKKDGDAKATTLHPAYSVTNIQTKIRTLDGTKVTYSSWTKLFCLHAKAYKVSDHINGTPPPIETDPGYVQWAEIDALVLQWIYSTLSDELMARILENDTTAQAAWNKLKSTFLSNKGSHAAALKQEFSNLTLGACSSMETYCQKLKDLADQLGDVDNPVTESRLVLQLVCGLRPEFDVVGAFINQSSPSWDTARSMLHLEQHRKSARQNQTPIVLAAPTSNRSQNPGNQTQGNRDHGNNNFNHQSWNSNSNSRGRGRGSNSRGRGRSNRGRGRGQQQNFWNQQPWNNNSWPKNNNNWTPPPSPYPSAQTTQVQHWANTAFCPNPPPLYGPSHHPLSTPPTPGPAPQFAGYSDYNPSDLAQTMQQVNLNTTDQSWYMDLGASTHLTADPGKISSPLVSSPINTVFVGNGSSLPVHGSGHATHTTHNISYSLKNILFTPSIIKNLLSVRKFTIDNQTSVEFDPYGFTVKDFKTGDPLSRHNSTSDLYPFTSPALSSALLDSTKDSWHARLGHPGTQVLDLLSSRFSISCNKQSMSSLCNSCELSKHTRLPFNDSNSSTFAPFDIIHCDLWTSPVISKSGYKYYMVLIDNFTHYVWIYPLKYKSETFTNFQKFHKFIHTQFNRKIKSFQCDLSGEFDNNDFKTFAHTHGLVFRFSCPQTSQQNGRAERMIRRLNDIIRTLLIHAHLPKSFWVEALHSATYLHNILPTKRLNFSTPAFALYGRHPTYDHLRVFGCTCYPNTSATQTNKLHTRSVKCVFLGYPENFRGYRCYDPSTGKVHLSRHVTFDENSFPFSNSTPPPSSYDFLDDPPFTPFTYTTRPTPPSEDPLIPSPPPSKGPTVQNSPLHTYSRRSKHNATTSIPLENSPLPPESNIPSDSGLPASPLHTSHSTPPVTPAIHPMTTRSRAGITKPVTRLNLHTTTLPTISPLPTSHTQARTDPNWKLAMEDEFTALKANDTWELVPRPMDSPVIRCMWLFRHKFKSDGTLDRYKARLVVNGKSQTVGVDCHETFSPVVKPATIRAVLSLAVSKSWPIHQLDVKNAFLHGDLQETVYMHKPPGFVDPRAPTHVCRLRKSLYGLKQAPRAWYTRFATYIISHGFHSSASDSSLFIYHHGQHMAYLLLYVDDIILTASDNEFLRRIITTLSSEFAMTDLGNLHHFLGITVTRDQHGLFLSQANYARDILQRASMASCKPCTTPVDTSAKLSATAGDPLPDGTLYRTLAGALQYLTFTCPDITYAVQQVCLFMHAPREPHFQFMKRILRYQQGTIDYGLQIVASPAHTLTAYSDADWGGCPDSRRSTSGYCVFLGDNLVSWSSKRQPTISRSSAEAKYRGVANAVAEATWLRNLLVELHVPLRKATVVYCDNISAVYLLQNPVQHQHTKHVEIDIHFVREKVRIGQVRVLHIPSSLQYVDIFTKGLPRHLYQQFRTSLSVSPTTAQTAGEY</sequence>
<reference evidence="2" key="1">
    <citation type="journal article" date="2022" name="Mol. Ecol. Resour.">
        <title>The genomes of chicory, endive, great burdock and yacon provide insights into Asteraceae palaeo-polyploidization history and plant inulin production.</title>
        <authorList>
            <person name="Fan W."/>
            <person name="Wang S."/>
            <person name="Wang H."/>
            <person name="Wang A."/>
            <person name="Jiang F."/>
            <person name="Liu H."/>
            <person name="Zhao H."/>
            <person name="Xu D."/>
            <person name="Zhang Y."/>
        </authorList>
    </citation>
    <scope>NUCLEOTIDE SEQUENCE [LARGE SCALE GENOMIC DNA]</scope>
    <source>
        <strain evidence="2">cv. Punajuju</strain>
    </source>
</reference>
<protein>
    <submittedName>
        <fullName evidence="1">Uncharacterized protein</fullName>
    </submittedName>
</protein>
<accession>A0ACB8YZ19</accession>
<evidence type="ECO:0000313" key="1">
    <source>
        <dbReference type="EMBL" id="KAI3690613.1"/>
    </source>
</evidence>
<name>A0ACB8YZ19_CICIN</name>